<evidence type="ECO:0000313" key="2">
    <source>
        <dbReference type="EMBL" id="MCT2043335.1"/>
    </source>
</evidence>
<dbReference type="Pfam" id="PF09951">
    <property type="entry name" value="Imm33"/>
    <property type="match status" value="1"/>
</dbReference>
<sequence length="109" mass="12248">MISEAGKIRWMVRDNSRAPADNGWQILSDIDTSSYLNHPANWQIVDFNEVCMIEPALIGIWNLPVGSDLELRRDDAGIHIIDSKTGHEIPRDKLYIPPMPGHSRGSRAS</sequence>
<dbReference type="InterPro" id="IPR018689">
    <property type="entry name" value="Imm33_dom"/>
</dbReference>
<name>A0ABT2HYY9_9MICO</name>
<reference evidence="2 3" key="1">
    <citation type="submission" date="2022-04" db="EMBL/GenBank/DDBJ databases">
        <title>Human microbiome associated bacterial genomes.</title>
        <authorList>
            <person name="Sandstrom S."/>
            <person name="Salamzade R."/>
            <person name="Kalan L.R."/>
        </authorList>
    </citation>
    <scope>NUCLEOTIDE SEQUENCE [LARGE SCALE GENOMIC DNA]</scope>
    <source>
        <strain evidence="3">p3-SID1799</strain>
    </source>
</reference>
<dbReference type="RefSeq" id="WP_260104533.1">
    <property type="nucleotide sequence ID" value="NZ_JALXSQ010000037.1"/>
</dbReference>
<organism evidence="2 3">
    <name type="scientific">Pseudoclavibacter albus</name>
    <dbReference type="NCBI Taxonomy" id="272241"/>
    <lineage>
        <taxon>Bacteria</taxon>
        <taxon>Bacillati</taxon>
        <taxon>Actinomycetota</taxon>
        <taxon>Actinomycetes</taxon>
        <taxon>Micrococcales</taxon>
        <taxon>Microbacteriaceae</taxon>
        <taxon>Pseudoclavibacter</taxon>
    </lineage>
</organism>
<evidence type="ECO:0000259" key="1">
    <source>
        <dbReference type="Pfam" id="PF09951"/>
    </source>
</evidence>
<gene>
    <name evidence="2" type="ORF">M3D15_08330</name>
</gene>
<accession>A0ABT2HYY9</accession>
<evidence type="ECO:0000313" key="3">
    <source>
        <dbReference type="Proteomes" id="UP001525379"/>
    </source>
</evidence>
<feature type="domain" description="Immunity protein Imm33" evidence="1">
    <location>
        <begin position="3"/>
        <end position="75"/>
    </location>
</feature>
<protein>
    <submittedName>
        <fullName evidence="2">DUF2185 domain-containing protein</fullName>
    </submittedName>
</protein>
<dbReference type="Proteomes" id="UP001525379">
    <property type="component" value="Unassembled WGS sequence"/>
</dbReference>
<keyword evidence="3" id="KW-1185">Reference proteome</keyword>
<comment type="caution">
    <text evidence="2">The sequence shown here is derived from an EMBL/GenBank/DDBJ whole genome shotgun (WGS) entry which is preliminary data.</text>
</comment>
<proteinExistence type="predicted"/>
<dbReference type="EMBL" id="JALXSQ010000037">
    <property type="protein sequence ID" value="MCT2043335.1"/>
    <property type="molecule type" value="Genomic_DNA"/>
</dbReference>